<keyword evidence="1" id="KW-0808">Transferase</keyword>
<dbReference type="GO" id="GO:0032259">
    <property type="term" value="P:methylation"/>
    <property type="evidence" value="ECO:0007669"/>
    <property type="project" value="UniProtKB-KW"/>
</dbReference>
<organism evidence="1 2">
    <name type="scientific">Aminithiophilus ramosus</name>
    <dbReference type="NCBI Taxonomy" id="3029084"/>
    <lineage>
        <taxon>Bacteria</taxon>
        <taxon>Thermotogati</taxon>
        <taxon>Synergistota</taxon>
        <taxon>Synergistia</taxon>
        <taxon>Synergistales</taxon>
        <taxon>Aminithiophilaceae</taxon>
        <taxon>Aminithiophilus</taxon>
    </lineage>
</organism>
<protein>
    <submittedName>
        <fullName evidence="1">SAM-dependent methyltransferase</fullName>
    </submittedName>
</protein>
<evidence type="ECO:0000313" key="2">
    <source>
        <dbReference type="Proteomes" id="UP000671879"/>
    </source>
</evidence>
<dbReference type="RefSeq" id="WP_274373854.1">
    <property type="nucleotide sequence ID" value="NZ_CP072943.1"/>
</dbReference>
<dbReference type="GO" id="GO:0008168">
    <property type="term" value="F:methyltransferase activity"/>
    <property type="evidence" value="ECO:0007669"/>
    <property type="project" value="UniProtKB-KW"/>
</dbReference>
<keyword evidence="1" id="KW-0489">Methyltransferase</keyword>
<name>A0A9Q7EZ15_9BACT</name>
<gene>
    <name evidence="1" type="ORF">KAR29_01295</name>
</gene>
<proteinExistence type="predicted"/>
<dbReference type="KEGG" id="aram:KAR29_01295"/>
<dbReference type="AlphaFoldDB" id="A0A9Q7EZ15"/>
<dbReference type="EMBL" id="CP072943">
    <property type="protein sequence ID" value="QTX32606.1"/>
    <property type="molecule type" value="Genomic_DNA"/>
</dbReference>
<sequence>MTADFYDAHLRHWEDGEALYEAKRLANADHLYGFAAECGLKCLMKAFGMVVDPSGTPLERRDRVHVRNGEKEGTWGRYETYRSGRKAASYLLPAGDPFSDWDVSQRYAHRSCFDAFRVGLHRGGAAAVKDLVRKARLEGVIG</sequence>
<reference evidence="2" key="1">
    <citation type="submission" date="2021-04" db="EMBL/GenBank/DDBJ databases">
        <title>A novel Synergistetes isolate from a pyrite-forming mixed culture.</title>
        <authorList>
            <person name="Bunk B."/>
            <person name="Sproer C."/>
            <person name="Spring S."/>
            <person name="Pester M."/>
        </authorList>
    </citation>
    <scope>NUCLEOTIDE SEQUENCE [LARGE SCALE GENOMIC DNA]</scope>
    <source>
        <strain evidence="2">J.5.4.2-T.3.5.2</strain>
    </source>
</reference>
<dbReference type="Proteomes" id="UP000671879">
    <property type="component" value="Chromosome"/>
</dbReference>
<evidence type="ECO:0000313" key="1">
    <source>
        <dbReference type="EMBL" id="QTX32606.1"/>
    </source>
</evidence>
<accession>A0A9Q7EZ15</accession>
<keyword evidence="2" id="KW-1185">Reference proteome</keyword>